<dbReference type="GO" id="GO:0000466">
    <property type="term" value="P:maturation of 5.8S rRNA from tricistronic rRNA transcript (SSU-rRNA, 5.8S rRNA, LSU-rRNA)"/>
    <property type="evidence" value="ECO:0007669"/>
    <property type="project" value="TreeGrafter"/>
</dbReference>
<evidence type="ECO:0000256" key="1">
    <source>
        <dbReference type="SAM" id="Coils"/>
    </source>
</evidence>
<dbReference type="GO" id="GO:0005730">
    <property type="term" value="C:nucleolus"/>
    <property type="evidence" value="ECO:0007669"/>
    <property type="project" value="TreeGrafter"/>
</dbReference>
<dbReference type="Pfam" id="PF16201">
    <property type="entry name" value="NopRA1"/>
    <property type="match status" value="1"/>
</dbReference>
<dbReference type="InterPro" id="IPR016024">
    <property type="entry name" value="ARM-type_fold"/>
</dbReference>
<feature type="domain" description="URB1 central HEAT repeat" evidence="5">
    <location>
        <begin position="641"/>
        <end position="743"/>
    </location>
</feature>
<feature type="compositionally biased region" description="Basic and acidic residues" evidence="2">
    <location>
        <begin position="1"/>
        <end position="21"/>
    </location>
</feature>
<dbReference type="SUPFAM" id="SSF48371">
    <property type="entry name" value="ARM repeat"/>
    <property type="match status" value="1"/>
</dbReference>
<dbReference type="InterPro" id="IPR039844">
    <property type="entry name" value="URB1"/>
</dbReference>
<dbReference type="GO" id="GO:0000463">
    <property type="term" value="P:maturation of LSU-rRNA from tricistronic rRNA transcript (SSU-rRNA, 5.8S rRNA, LSU-rRNA)"/>
    <property type="evidence" value="ECO:0007669"/>
    <property type="project" value="TreeGrafter"/>
</dbReference>
<accession>A0A7K6GSH1</accession>
<dbReference type="Pfam" id="PF11707">
    <property type="entry name" value="Npa1"/>
    <property type="match status" value="1"/>
</dbReference>
<dbReference type="InterPro" id="IPR059018">
    <property type="entry name" value="HEAT_URB1"/>
</dbReference>
<dbReference type="PANTHER" id="PTHR13500">
    <property type="entry name" value="NUCLEOLAR PRERIBOSOMAL-ASSOCIATED PROTEIN 1"/>
    <property type="match status" value="1"/>
</dbReference>
<feature type="region of interest" description="Disordered" evidence="2">
    <location>
        <begin position="1"/>
        <end position="28"/>
    </location>
</feature>
<evidence type="ECO:0000259" key="4">
    <source>
        <dbReference type="Pfam" id="PF16201"/>
    </source>
</evidence>
<evidence type="ECO:0000313" key="7">
    <source>
        <dbReference type="Proteomes" id="UP000564407"/>
    </source>
</evidence>
<feature type="domain" description="URB1 C-terminal" evidence="4">
    <location>
        <begin position="1677"/>
        <end position="1866"/>
    </location>
</feature>
<feature type="non-terminal residue" evidence="6">
    <location>
        <position position="2272"/>
    </location>
</feature>
<dbReference type="InterPro" id="IPR021714">
    <property type="entry name" value="URB1_N"/>
</dbReference>
<organism evidence="6 7">
    <name type="scientific">Malurus elegans</name>
    <name type="common">Red-winged fairywren</name>
    <dbReference type="NCBI Taxonomy" id="720584"/>
    <lineage>
        <taxon>Eukaryota</taxon>
        <taxon>Metazoa</taxon>
        <taxon>Chordata</taxon>
        <taxon>Craniata</taxon>
        <taxon>Vertebrata</taxon>
        <taxon>Euteleostomi</taxon>
        <taxon>Archelosauria</taxon>
        <taxon>Archosauria</taxon>
        <taxon>Dinosauria</taxon>
        <taxon>Saurischia</taxon>
        <taxon>Theropoda</taxon>
        <taxon>Coelurosauria</taxon>
        <taxon>Aves</taxon>
        <taxon>Neognathae</taxon>
        <taxon>Neoaves</taxon>
        <taxon>Telluraves</taxon>
        <taxon>Australaves</taxon>
        <taxon>Passeriformes</taxon>
        <taxon>Meliphagoidea</taxon>
        <taxon>Maluridae</taxon>
        <taxon>Malurus</taxon>
    </lineage>
</organism>
<comment type="caution">
    <text evidence="6">The sequence shown here is derived from an EMBL/GenBank/DDBJ whole genome shotgun (WGS) entry which is preliminary data.</text>
</comment>
<feature type="non-terminal residue" evidence="6">
    <location>
        <position position="1"/>
    </location>
</feature>
<sequence length="2272" mass="257564">RSGEPLKRSGEPLKRSGEPAAKRACGPQDQEFNGARFKALLRDPAAAAGGLETFVSVAKTLPSPHVYDVVEGYVKISMECAEIFRLLDGERKPESEILLIFQALEAILLRTASDLSHFSVVGMNIVKKLIHSYMKLVYAALYSENHRVSRGCLMLLSAMVAQGADSARDVYSHFDFNNKYLPGLLKRRCNKGGTDVRIAYIQFALSFLIAGDNTILAQVLELKDFIPGILRSEIKEDRVSTVNLLLSTLRTKVVHNKNVTKTQKVRFFTAEVLIHIASLYRWNGITDVSPGDLKVAQGSEEVGKMMVRELVHSFLMELCCSLKHGITFYDPSLGTSGKGGNVVLLHFLLGLKTATEDEMVADLMVNIFKVCPDLLNRYFKETQYSFVPRTKSAWMDNMKLLKKIYEAQPEISYSFKTSEFIPLSRLLSMVMVTTVPAVCNKTMFNQGLNLSSTVVKHNILSMVSMVLRRALRNIEHCLSEETWQRSQIYTLSAMQEFVQLYREAVSKVLPDMTAIVAVWQSLPKQETEHHDGPAEKKERDVCTKLMMETLCLGSDDAETLLLKAALLQVICLYQKVVPHLVAQSTFDFSKLLKGIVTEKGLREEVPPLLQHHILEVALELPANKFTWFRVQDTSETEKMSGEKSVFYLLMKMFVTSTHSHLKISTKKLIIKVLRDSGVFEYTWKELSIWLEHLDNTKEDQKEAVIQFLERILLRLVTNPYPYTDKAADVVQEASMLQVTLLKQDSDSISIPVSHIDDVLDMVDVLIEDSEGLDEEIGFSLNEDMIIQTFPFSAVIPAALEARNVLLLQSENGTGAHIVEYLVAVFTDILHSQREPLALCLMFQLYDKELKSLKVSKHPQLYQFNQYYKLWIPQQSQEPVFKNHKKVSQEPALALDCVFTTLLRRAYERGSNTLLEDGVQSKLRDLASCLPPEQLLLGVKHVLLYLKSTVENFSSIGKTLGPQLVGLYVDMLSSLLCRAKQMELDRQQKREEHQEESDLFMDEESLMAEESANDKILEEALTLIFRHPTLESWFLALQLRSVPQPGLNPVTVKLLSAQLNLGVLQLLKTGAPMLQSTTVGHRHVLSEYFEAITKAVLEELQAVGRDRIQLCPRKSQQLQALEELHMYMTAAQLKEITLTMLQLPEMSLTAQKSEKCPQKGKQLSFYGQILVQLLTDSYQRHPQQGELLLSTEHMKALGLLMSASASKDLEQVFLQALQNEPVLALTVGVEVQVHCLAQHSHTSLAIVAMLIQHSSTHLLQFELWCLSSATGKYLRKHMESFLPLLNVYVQCRDQFGFSRPSSVVSAVTAVLRKALWEELCAEIQDTEASHEATVKLQILAKLLPPSESKGLRKLMAQLPAALERAGNAERWAVADAISRVLKDSEELHSWRRRLLSACMKGLVAMYNSSKNESEQEVERSMLLRLEELLCMVEEVDPDDWCSLVKAGLKYRYRDETFLKVLNVAIQLLYKKESSFSQRLVKLSKLHMMVTQHSLFLSAILRSREEDGMNTQTREALVDILLTAVQLSPSLCDSSLLPVLLGAYGATLSTVDQKILLLLQLYEKNNQSLLNSRILLWGPAAVEHHKTCKSLGKSLWQQPSMEEILCLLDREKMMKTILSFPQHRRLLPSQGIEKSLYKDETVKSLDDFYDPCFLLQLFSELTRPECVVACHKFVEVNALGLTVAALSSYDSNMRAAAYFVLASFRSHLEGARFREKSQLLYLLDTVQNGIRQPNLRFTFSLTLYIARVAQQILKPEEHMYIKVNRFLLTHQYLDLRKVPGFFQLFYSFDFEYKTERQWILRFLGEGLRDKHCYELYDYQRIFQVILSFFHSPLCDEGSQSRILEILQSAARVTRAAYELIQDHSLLTWVLHSLEKRFLENKVINKIISLLHTLWLTNLGDKQENKNQSQEKRKLLPIQLVNEFLYVLVTLIKHIRTGVDVAKLTELLSTLGSVLHYRAVVVAAFRELGRFTVNSSVLSSRDVLLLLHKWSFVSRDLQLQEDLQALAHKFQNKELLKNIKDKNKPQASSYVYRHTRKKNEVEEDDTAADVDVSELEKCRDLLNSVLAHWEPAFPAPPSRQGGDTLSPGDGGEAVAVTCACTHIVTQCLVRSLAEQRLLREQEVSPVLRWLQKHVLPQPRAVRDVLGDGMLRNSLFKLYTRLCQASSSSAGLCRELRVLSSIMLQLLEEQGLAGAFHGFVKSLCPSAAAEEDGSRTADFVFLTSLYVGNMWLGAQEPEMLLTHVRLVCTSAACELQDDLETQKQGEETIVSLCKKI</sequence>
<keyword evidence="1" id="KW-0175">Coiled coil</keyword>
<reference evidence="6 7" key="1">
    <citation type="submission" date="2019-09" db="EMBL/GenBank/DDBJ databases">
        <title>Bird 10,000 Genomes (B10K) Project - Family phase.</title>
        <authorList>
            <person name="Zhang G."/>
        </authorList>
    </citation>
    <scope>NUCLEOTIDE SEQUENCE [LARGE SCALE GENOMIC DNA]</scope>
    <source>
        <strain evidence="6">B10K-DU-029-44</strain>
        <tissue evidence="6">Heart</tissue>
    </source>
</reference>
<name>A0A7K6GSH1_9PASS</name>
<evidence type="ECO:0000313" key="6">
    <source>
        <dbReference type="EMBL" id="NWV66279.1"/>
    </source>
</evidence>
<evidence type="ECO:0000259" key="3">
    <source>
        <dbReference type="Pfam" id="PF11707"/>
    </source>
</evidence>
<dbReference type="Proteomes" id="UP000564407">
    <property type="component" value="Unassembled WGS sequence"/>
</dbReference>
<gene>
    <name evidence="6" type="primary">Urb1</name>
    <name evidence="6" type="ORF">MALELE_R05086</name>
</gene>
<dbReference type="Pfam" id="PF26140">
    <property type="entry name" value="HEAT_URB1"/>
    <property type="match status" value="1"/>
</dbReference>
<dbReference type="EMBL" id="VZRP01012861">
    <property type="protein sequence ID" value="NWV66279.1"/>
    <property type="molecule type" value="Genomic_DNA"/>
</dbReference>
<proteinExistence type="predicted"/>
<protein>
    <submittedName>
        <fullName evidence="6">NPA1P protein</fullName>
    </submittedName>
</protein>
<keyword evidence="7" id="KW-1185">Reference proteome</keyword>
<evidence type="ECO:0000259" key="5">
    <source>
        <dbReference type="Pfam" id="PF26140"/>
    </source>
</evidence>
<feature type="domain" description="URB1 N-terminal" evidence="3">
    <location>
        <begin position="80"/>
        <end position="397"/>
    </location>
</feature>
<feature type="coiled-coil region" evidence="1">
    <location>
        <begin position="971"/>
        <end position="998"/>
    </location>
</feature>
<evidence type="ECO:0000256" key="2">
    <source>
        <dbReference type="SAM" id="MobiDB-lite"/>
    </source>
</evidence>
<dbReference type="InterPro" id="IPR032436">
    <property type="entry name" value="URB1_C"/>
</dbReference>
<dbReference type="PANTHER" id="PTHR13500:SF0">
    <property type="entry name" value="NUCLEOLAR PRE-RIBOSOMAL-ASSOCIATED PROTEIN 1"/>
    <property type="match status" value="1"/>
</dbReference>